<dbReference type="InterPro" id="IPR003425">
    <property type="entry name" value="CCB3/YggT"/>
</dbReference>
<evidence type="ECO:0000313" key="1">
    <source>
        <dbReference type="EMBL" id="KAL1211600.1"/>
    </source>
</evidence>
<evidence type="ECO:0000313" key="2">
    <source>
        <dbReference type="Proteomes" id="UP001558713"/>
    </source>
</evidence>
<organism evidence="1 2">
    <name type="scientific">Cardamine amara subsp. amara</name>
    <dbReference type="NCBI Taxonomy" id="228776"/>
    <lineage>
        <taxon>Eukaryota</taxon>
        <taxon>Viridiplantae</taxon>
        <taxon>Streptophyta</taxon>
        <taxon>Embryophyta</taxon>
        <taxon>Tracheophyta</taxon>
        <taxon>Spermatophyta</taxon>
        <taxon>Magnoliopsida</taxon>
        <taxon>eudicotyledons</taxon>
        <taxon>Gunneridae</taxon>
        <taxon>Pentapetalae</taxon>
        <taxon>rosids</taxon>
        <taxon>malvids</taxon>
        <taxon>Brassicales</taxon>
        <taxon>Brassicaceae</taxon>
        <taxon>Cardamineae</taxon>
        <taxon>Cardamine</taxon>
    </lineage>
</organism>
<dbReference type="Pfam" id="PF02325">
    <property type="entry name" value="CCB3_YggT"/>
    <property type="match status" value="1"/>
</dbReference>
<dbReference type="PANTHER" id="PTHR33219">
    <property type="entry name" value="YLMG HOMOLOG PROTEIN 2, CHLOROPLASTIC"/>
    <property type="match status" value="1"/>
</dbReference>
<name>A0ABD1BFT4_CARAN</name>
<protein>
    <submittedName>
        <fullName evidence="1">YlmG protein 1-2</fullName>
    </submittedName>
</protein>
<reference evidence="1 2" key="1">
    <citation type="submission" date="2024-04" db="EMBL/GenBank/DDBJ databases">
        <title>Genome assembly C_amara_ONT_v2.</title>
        <authorList>
            <person name="Yant L."/>
            <person name="Moore C."/>
            <person name="Slenker M."/>
        </authorList>
    </citation>
    <scope>NUCLEOTIDE SEQUENCE [LARGE SCALE GENOMIC DNA]</scope>
    <source>
        <tissue evidence="1">Leaf</tissue>
    </source>
</reference>
<dbReference type="AlphaFoldDB" id="A0ABD1BFT4"/>
<proteinExistence type="predicted"/>
<comment type="caution">
    <text evidence="1">The sequence shown here is derived from an EMBL/GenBank/DDBJ whole genome shotgun (WGS) entry which is preliminary data.</text>
</comment>
<dbReference type="EMBL" id="JBANAX010000379">
    <property type="protein sequence ID" value="KAL1211600.1"/>
    <property type="molecule type" value="Genomic_DNA"/>
</dbReference>
<accession>A0ABD1BFT4</accession>
<dbReference type="PANTHER" id="PTHR33219:SF15">
    <property type="entry name" value="YLMG HOMOLOG PROTEIN 1-2, CHLOROPLASTIC"/>
    <property type="match status" value="1"/>
</dbReference>
<keyword evidence="2" id="KW-1185">Reference proteome</keyword>
<gene>
    <name evidence="1" type="ORF">V5N11_023605</name>
</gene>
<sequence length="223" mass="24017">MSSTTTTTTTTSHAHRASVLVNPRLPTILHRPHLSLPRKASFNLSLSNTPRTIVSAAVTSSPPVISTKSPSQSPFSDSTRSITTLALLAGTVTKSLIQKLSVAMASLAPQIQASLRTASPLFFASLRDRPSGYLNTPLTVVAAGLSKWLDIYSGVLMVRVLLSWFPNIPWDRQPLSAIRDLCDPYLNLFRNVIPPVFDTLDVSPLLAFAVLGTLGSILNNTRG</sequence>
<dbReference type="Proteomes" id="UP001558713">
    <property type="component" value="Unassembled WGS sequence"/>
</dbReference>